<dbReference type="EMBL" id="QZJW01000043">
    <property type="protein sequence ID" value="RJO60621.1"/>
    <property type="molecule type" value="Genomic_DNA"/>
</dbReference>
<protein>
    <recommendedName>
        <fullName evidence="4">Glycosyltransferase RgtA/B/C/D-like domain-containing protein</fullName>
    </recommendedName>
</protein>
<feature type="transmembrane region" description="Helical" evidence="1">
    <location>
        <begin position="503"/>
        <end position="522"/>
    </location>
</feature>
<keyword evidence="1" id="KW-1133">Transmembrane helix</keyword>
<evidence type="ECO:0000256" key="1">
    <source>
        <dbReference type="SAM" id="Phobius"/>
    </source>
</evidence>
<feature type="transmembrane region" description="Helical" evidence="1">
    <location>
        <begin position="247"/>
        <end position="270"/>
    </location>
</feature>
<comment type="caution">
    <text evidence="2">The sequence shown here is derived from an EMBL/GenBank/DDBJ whole genome shotgun (WGS) entry which is preliminary data.</text>
</comment>
<feature type="transmembrane region" description="Helical" evidence="1">
    <location>
        <begin position="300"/>
        <end position="317"/>
    </location>
</feature>
<gene>
    <name evidence="2" type="ORF">C4544_04745</name>
</gene>
<feature type="transmembrane region" description="Helical" evidence="1">
    <location>
        <begin position="454"/>
        <end position="474"/>
    </location>
</feature>
<feature type="transmembrane region" description="Helical" evidence="1">
    <location>
        <begin position="480"/>
        <end position="496"/>
    </location>
</feature>
<evidence type="ECO:0000313" key="2">
    <source>
        <dbReference type="EMBL" id="RJO60621.1"/>
    </source>
</evidence>
<feature type="transmembrane region" description="Helical" evidence="1">
    <location>
        <begin position="276"/>
        <end position="293"/>
    </location>
</feature>
<evidence type="ECO:0008006" key="4">
    <source>
        <dbReference type="Google" id="ProtNLM"/>
    </source>
</evidence>
<keyword evidence="1" id="KW-0812">Transmembrane</keyword>
<feature type="transmembrane region" description="Helical" evidence="1">
    <location>
        <begin position="81"/>
        <end position="101"/>
    </location>
</feature>
<reference evidence="2 3" key="1">
    <citation type="journal article" date="2017" name="ISME J.">
        <title>Energy and carbon metabolisms in a deep terrestrial subsurface fluid microbial community.</title>
        <authorList>
            <person name="Momper L."/>
            <person name="Jungbluth S.P."/>
            <person name="Lee M.D."/>
            <person name="Amend J.P."/>
        </authorList>
    </citation>
    <scope>NUCLEOTIDE SEQUENCE [LARGE SCALE GENOMIC DNA]</scope>
    <source>
        <strain evidence="2">SURF_29</strain>
    </source>
</reference>
<feature type="transmembrane region" description="Helical" evidence="1">
    <location>
        <begin position="421"/>
        <end position="442"/>
    </location>
</feature>
<name>A0A419DBU9_9BACT</name>
<feature type="transmembrane region" description="Helical" evidence="1">
    <location>
        <begin position="323"/>
        <end position="355"/>
    </location>
</feature>
<feature type="transmembrane region" description="Helical" evidence="1">
    <location>
        <begin position="367"/>
        <end position="388"/>
    </location>
</feature>
<feature type="transmembrane region" description="Helical" evidence="1">
    <location>
        <begin position="6"/>
        <end position="27"/>
    </location>
</feature>
<sequence length="523" mass="58936">MKLLKISFLITGIAGIFSALIITPEFASRYISSDSIITPEGFEAISQLRLFSLIIGSVLLLAGLLFYRFPEDMKAFIKRPTGTTFLLICIWIFLAFINLLLKKMGIATGTPDLFPLSEFYGPRIRSAGLPYSVIFLAVLFISLKFIKHFDVLHVWIIGLILIFLGNLAQGGVEDAFYKPINAPFIYLDRFFYEQYYHDAIKITDWHQWLSNFNANQKHLFLHTRTHPPFAVLLHYLFLKISNNSLPFLAGSFILLSSLTIIIVFMIMKALGLSKQQASLFALLFSVVPSYNIYSSVSLDGVIVTFSALFLLGIIMLIKNRVNLVGIVLVAAGILLTNMLTFIGLFLVGTAGLIGLRELSIDKKSNILAVLFIAMLIMLTAYSCMLYFYGYNHIQAFSAVTAFEPKSLLSPISYVMTRLENLTMFLMFLSFGISAVFISPDYLKLRIFDLRDNINSISFAGFIPLISFLLIGGLYTGEISRIFLFLYPFFFLLLRNLEEATLRFLIIAAGVQTIVMQTVGGYFW</sequence>
<dbReference type="Proteomes" id="UP000285655">
    <property type="component" value="Unassembled WGS sequence"/>
</dbReference>
<dbReference type="AlphaFoldDB" id="A0A419DBU9"/>
<feature type="transmembrane region" description="Helical" evidence="1">
    <location>
        <begin position="48"/>
        <end position="69"/>
    </location>
</feature>
<accession>A0A419DBU9</accession>
<proteinExistence type="predicted"/>
<feature type="transmembrane region" description="Helical" evidence="1">
    <location>
        <begin position="152"/>
        <end position="168"/>
    </location>
</feature>
<evidence type="ECO:0000313" key="3">
    <source>
        <dbReference type="Proteomes" id="UP000285655"/>
    </source>
</evidence>
<organism evidence="2 3">
    <name type="scientific">candidate division WS5 bacterium</name>
    <dbReference type="NCBI Taxonomy" id="2093353"/>
    <lineage>
        <taxon>Bacteria</taxon>
        <taxon>candidate division WS5</taxon>
    </lineage>
</organism>
<feature type="transmembrane region" description="Helical" evidence="1">
    <location>
        <begin position="128"/>
        <end position="146"/>
    </location>
</feature>
<keyword evidence="1" id="KW-0472">Membrane</keyword>